<comment type="caution">
    <text evidence="3">The sequence shown here is derived from an EMBL/GenBank/DDBJ whole genome shotgun (WGS) entry which is preliminary data.</text>
</comment>
<dbReference type="EMBL" id="BAABFT010000002">
    <property type="protein sequence ID" value="GAA4313496.1"/>
    <property type="molecule type" value="Genomic_DNA"/>
</dbReference>
<dbReference type="Gene3D" id="2.130.10.10">
    <property type="entry name" value="YVTN repeat-like/Quinoprotein amine dehydrogenase"/>
    <property type="match status" value="1"/>
</dbReference>
<dbReference type="InterPro" id="IPR011044">
    <property type="entry name" value="Quino_amine_DH_bsu"/>
</dbReference>
<organism evidence="3 4">
    <name type="scientific">Mucilaginibacter gynuensis</name>
    <dbReference type="NCBI Taxonomy" id="1302236"/>
    <lineage>
        <taxon>Bacteria</taxon>
        <taxon>Pseudomonadati</taxon>
        <taxon>Bacteroidota</taxon>
        <taxon>Sphingobacteriia</taxon>
        <taxon>Sphingobacteriales</taxon>
        <taxon>Sphingobacteriaceae</taxon>
        <taxon>Mucilaginibacter</taxon>
    </lineage>
</organism>
<evidence type="ECO:0000313" key="3">
    <source>
        <dbReference type="EMBL" id="GAA4313496.1"/>
    </source>
</evidence>
<keyword evidence="1" id="KW-0732">Signal</keyword>
<gene>
    <name evidence="3" type="ORF">GCM10023149_09280</name>
</gene>
<sequence>MKTFKLSLTTKRVAMCAILLSIFFTACRKDRNDNTNGDIIGPNINFFALGADNKLSIINAQTGQSGGQATVTGLQSGETLIAIDFRPATGQLYGLSSGSRIYVIDLKNGAAKQIGTNPLTPTISGTAVGFDFNPTVDRIRIVTSTGQNLRIHPETGAVAFTDGSIATTSKVTSVAYTNNQAGASTTTLFDIDVANDKLYKQDPPNDGTLVEVGSLGIDADEAGGFDISPEGDIALAVLSVGGQSRLYVIDLATGKASRTGSFGNAVIGLAIPTNPVAYAISSANEFIIYNPATGATVTKPITGMQTGENVLGLDTRPANGQLYVLGSSSRVYTLNASSGAATAVGTEPFATLLSGTDFGFDFNPTVDRIRIVSNTGQNLRVHPETGVVAFVDGVLKPGTPSVTAAAYTNNFAGATTTTLFDIDSETNTLYKQDPPNDGTLTSVGALNVNITAANGFDIGGYSGDGFAILSTDAGTNFYRINLTTGAATVGRAFPTGVRGFTMGLGF</sequence>
<protein>
    <recommendedName>
        <fullName evidence="2">DUF4394 domain-containing protein</fullName>
    </recommendedName>
</protein>
<feature type="signal peptide" evidence="1">
    <location>
        <begin position="1"/>
        <end position="28"/>
    </location>
</feature>
<feature type="domain" description="DUF4394" evidence="2">
    <location>
        <begin position="295"/>
        <end position="497"/>
    </location>
</feature>
<evidence type="ECO:0000313" key="4">
    <source>
        <dbReference type="Proteomes" id="UP001500582"/>
    </source>
</evidence>
<keyword evidence="4" id="KW-1185">Reference proteome</keyword>
<feature type="domain" description="DUF4394" evidence="2">
    <location>
        <begin position="58"/>
        <end position="270"/>
    </location>
</feature>
<dbReference type="Pfam" id="PF14339">
    <property type="entry name" value="DUF4394"/>
    <property type="match status" value="2"/>
</dbReference>
<proteinExistence type="predicted"/>
<feature type="chain" id="PRO_5046574481" description="DUF4394 domain-containing protein" evidence="1">
    <location>
        <begin position="29"/>
        <end position="506"/>
    </location>
</feature>
<dbReference type="RefSeq" id="WP_345209837.1">
    <property type="nucleotide sequence ID" value="NZ_BAABFT010000002.1"/>
</dbReference>
<dbReference type="InterPro" id="IPR015943">
    <property type="entry name" value="WD40/YVTN_repeat-like_dom_sf"/>
</dbReference>
<dbReference type="Proteomes" id="UP001500582">
    <property type="component" value="Unassembled WGS sequence"/>
</dbReference>
<accession>A0ABP8FY98</accession>
<dbReference type="InterPro" id="IPR025507">
    <property type="entry name" value="DUF4394"/>
</dbReference>
<reference evidence="4" key="1">
    <citation type="journal article" date="2019" name="Int. J. Syst. Evol. Microbiol.">
        <title>The Global Catalogue of Microorganisms (GCM) 10K type strain sequencing project: providing services to taxonomists for standard genome sequencing and annotation.</title>
        <authorList>
            <consortium name="The Broad Institute Genomics Platform"/>
            <consortium name="The Broad Institute Genome Sequencing Center for Infectious Disease"/>
            <person name="Wu L."/>
            <person name="Ma J."/>
        </authorList>
    </citation>
    <scope>NUCLEOTIDE SEQUENCE [LARGE SCALE GENOMIC DNA]</scope>
    <source>
        <strain evidence="4">JCM 17705</strain>
    </source>
</reference>
<dbReference type="PROSITE" id="PS51257">
    <property type="entry name" value="PROKAR_LIPOPROTEIN"/>
    <property type="match status" value="1"/>
</dbReference>
<name>A0ABP8FY98_9SPHI</name>
<evidence type="ECO:0000259" key="2">
    <source>
        <dbReference type="Pfam" id="PF14339"/>
    </source>
</evidence>
<evidence type="ECO:0000256" key="1">
    <source>
        <dbReference type="SAM" id="SignalP"/>
    </source>
</evidence>
<dbReference type="SUPFAM" id="SSF50969">
    <property type="entry name" value="YVTN repeat-like/Quinoprotein amine dehydrogenase"/>
    <property type="match status" value="1"/>
</dbReference>